<dbReference type="OrthoDB" id="263481at2759"/>
<dbReference type="PANTHER" id="PTHR12127:SF22">
    <property type="entry name" value="POLYCYSTIN CATION CHANNEL PKD1_PKD2 DOMAIN-CONTAINING PROTEIN"/>
    <property type="match status" value="1"/>
</dbReference>
<reference evidence="7 8" key="1">
    <citation type="submission" date="2013-07" db="EMBL/GenBank/DDBJ databases">
        <authorList>
            <person name="Stoco P.H."/>
            <person name="Wagner G."/>
            <person name="Gerber A."/>
            <person name="Zaha A."/>
            <person name="Thompson C."/>
            <person name="Bartholomeu D.C."/>
            <person name="Luckemeyer D.D."/>
            <person name="Bahia D."/>
            <person name="Loreto E."/>
            <person name="Prestes E.B."/>
            <person name="Lima F.M."/>
            <person name="Rodrigues-Luiz G."/>
            <person name="Vallejo G.A."/>
            <person name="Filho J.F."/>
            <person name="Monteiro K.M."/>
            <person name="Tyler K.M."/>
            <person name="de Almeida L.G."/>
            <person name="Ortiz M.F."/>
            <person name="Siervo M.A."/>
            <person name="de Moraes M.H."/>
            <person name="Cunha O.L."/>
            <person name="Mendonca-Neto R."/>
            <person name="Silva R."/>
            <person name="Teixeira S.M."/>
            <person name="Murta S.M."/>
            <person name="Sincero T.C."/>
            <person name="Mendes T.A."/>
            <person name="Urmenyi T.P."/>
            <person name="Silva V.G."/>
            <person name="da Rocha W.D."/>
            <person name="Andersson B."/>
            <person name="Romanha A.J."/>
            <person name="Steindel M."/>
            <person name="de Vasconcelos A.T."/>
            <person name="Grisard E.C."/>
        </authorList>
    </citation>
    <scope>NUCLEOTIDE SEQUENCE [LARGE SCALE GENOMIC DNA]</scope>
    <source>
        <strain evidence="7 8">SC58</strain>
    </source>
</reference>
<gene>
    <name evidence="7" type="ORF">TRSC58_01415</name>
</gene>
<dbReference type="Pfam" id="PF08016">
    <property type="entry name" value="PKD_channel"/>
    <property type="match status" value="1"/>
</dbReference>
<evidence type="ECO:0000256" key="1">
    <source>
        <dbReference type="ARBA" id="ARBA00004141"/>
    </source>
</evidence>
<evidence type="ECO:0000259" key="6">
    <source>
        <dbReference type="Pfam" id="PF08016"/>
    </source>
</evidence>
<keyword evidence="2 5" id="KW-0812">Transmembrane</keyword>
<dbReference type="Proteomes" id="UP000031737">
    <property type="component" value="Unassembled WGS sequence"/>
</dbReference>
<dbReference type="InterPro" id="IPR013122">
    <property type="entry name" value="PKD1_2_channel"/>
</dbReference>
<comment type="subcellular location">
    <subcellularLocation>
        <location evidence="1">Membrane</location>
        <topology evidence="1">Multi-pass membrane protein</topology>
    </subcellularLocation>
</comment>
<feature type="transmembrane region" description="Helical" evidence="5">
    <location>
        <begin position="323"/>
        <end position="352"/>
    </location>
</feature>
<keyword evidence="8" id="KW-1185">Reference proteome</keyword>
<evidence type="ECO:0000313" key="7">
    <source>
        <dbReference type="EMBL" id="ESL10845.1"/>
    </source>
</evidence>
<evidence type="ECO:0000256" key="3">
    <source>
        <dbReference type="ARBA" id="ARBA00022989"/>
    </source>
</evidence>
<dbReference type="Gene3D" id="1.10.287.70">
    <property type="match status" value="1"/>
</dbReference>
<protein>
    <recommendedName>
        <fullName evidence="6">Polycystin cation channel PKD1/PKD2 domain-containing protein</fullName>
    </recommendedName>
</protein>
<evidence type="ECO:0000313" key="8">
    <source>
        <dbReference type="Proteomes" id="UP000031737"/>
    </source>
</evidence>
<name>A0A061J924_TRYRA</name>
<feature type="transmembrane region" description="Helical" evidence="5">
    <location>
        <begin position="364"/>
        <end position="391"/>
    </location>
</feature>
<feature type="domain" description="Polycystin cation channel PKD1/PKD2" evidence="6">
    <location>
        <begin position="314"/>
        <end position="457"/>
    </location>
</feature>
<keyword evidence="4 5" id="KW-0472">Membrane</keyword>
<feature type="transmembrane region" description="Helical" evidence="5">
    <location>
        <begin position="6"/>
        <end position="24"/>
    </location>
</feature>
<dbReference type="GO" id="GO:0072345">
    <property type="term" value="F:NAADP-sensitive calcium-release channel activity"/>
    <property type="evidence" value="ECO:0007669"/>
    <property type="project" value="TreeGrafter"/>
</dbReference>
<dbReference type="InterPro" id="IPR039031">
    <property type="entry name" value="Mucolipin"/>
</dbReference>
<evidence type="ECO:0000256" key="5">
    <source>
        <dbReference type="SAM" id="Phobius"/>
    </source>
</evidence>
<feature type="transmembrane region" description="Helical" evidence="5">
    <location>
        <begin position="197"/>
        <end position="218"/>
    </location>
</feature>
<dbReference type="EMBL" id="AUPL01001415">
    <property type="protein sequence ID" value="ESL10845.1"/>
    <property type="molecule type" value="Genomic_DNA"/>
</dbReference>
<dbReference type="VEuPathDB" id="TriTrypDB:TRSC58_01415"/>
<feature type="transmembrane region" description="Helical" evidence="5">
    <location>
        <begin position="427"/>
        <end position="452"/>
    </location>
</feature>
<dbReference type="PANTHER" id="PTHR12127">
    <property type="entry name" value="MUCOLIPIN"/>
    <property type="match status" value="1"/>
</dbReference>
<dbReference type="GO" id="GO:0016020">
    <property type="term" value="C:membrane"/>
    <property type="evidence" value="ECO:0007669"/>
    <property type="project" value="UniProtKB-SubCell"/>
</dbReference>
<evidence type="ECO:0000256" key="4">
    <source>
        <dbReference type="ARBA" id="ARBA00023136"/>
    </source>
</evidence>
<organism evidence="7 8">
    <name type="scientific">Trypanosoma rangeli SC58</name>
    <dbReference type="NCBI Taxonomy" id="429131"/>
    <lineage>
        <taxon>Eukaryota</taxon>
        <taxon>Discoba</taxon>
        <taxon>Euglenozoa</taxon>
        <taxon>Kinetoplastea</taxon>
        <taxon>Metakinetoplastina</taxon>
        <taxon>Trypanosomatida</taxon>
        <taxon>Trypanosomatidae</taxon>
        <taxon>Trypanosoma</taxon>
        <taxon>Herpetosoma</taxon>
    </lineage>
</organism>
<feature type="transmembrane region" description="Helical" evidence="5">
    <location>
        <begin position="290"/>
        <end position="311"/>
    </location>
</feature>
<proteinExistence type="predicted"/>
<feature type="transmembrane region" description="Helical" evidence="5">
    <location>
        <begin position="230"/>
        <end position="248"/>
    </location>
</feature>
<accession>A0A061J924</accession>
<evidence type="ECO:0000256" key="2">
    <source>
        <dbReference type="ARBA" id="ARBA00022692"/>
    </source>
</evidence>
<dbReference type="AlphaFoldDB" id="A0A061J924"/>
<sequence length="494" mass="55595">MLLQYAVNCVILVLLISFAFGYQVKRNKEFNSSRFELAGALFGAKGMSNEGFEKDIQSIEDFLSTFKDIVEAYYTLPLSGTGFFMHYTVDKDNATTIPPALEIAYYQECYEQGKCSKTFHKSFTLLKENPLGPFAHPEALINGSESCEPRRDMDGSHYVPCRQSPIGQLFDHLISVKLTFSLYSLVRQPNESPSPRLWFVSFLFELTGHSSVMTINALLNCIDRHAPERLPIMISCALFPLVVFGFMVRIRTFPRFSATVYEIFEIQKGGIDDVRILSTRFHRNEGDWRWLGFLSDGVVLAFSIAAIVSQFCSETISNLELTVTILLGFSVLISCIRLVSILILFPSCYIIIDSLVTAGHQLAMYSVAVFFVLFGYAFCGHVVFGAFGGYFGTLPRSIVTLFCTSFGDNIIDTFLVMDQSTCILQIVFARIFFGTFILLFICTVLNVAYSIIQDSYAYAVRMYSASRRDGGQEHYNAVGVSTEELANFLEKLRK</sequence>
<keyword evidence="3 5" id="KW-1133">Transmembrane helix</keyword>
<comment type="caution">
    <text evidence="7">The sequence shown here is derived from an EMBL/GenBank/DDBJ whole genome shotgun (WGS) entry which is preliminary data.</text>
</comment>